<gene>
    <name evidence="2" type="ORF">SAMN02745823_00326</name>
</gene>
<evidence type="ECO:0000313" key="3">
    <source>
        <dbReference type="Proteomes" id="UP000183995"/>
    </source>
</evidence>
<keyword evidence="3" id="KW-1185">Reference proteome</keyword>
<sequence>MKEQDSIYHLMFRDQSDVLHVKDVQKILSISKHQVYHLIESGKIRGVKVGKSYKIPKVSVIDYLIGNSND</sequence>
<dbReference type="STRING" id="1123282.SAMN02745823_00326"/>
<dbReference type="Pfam" id="PF12728">
    <property type="entry name" value="HTH_17"/>
    <property type="match status" value="1"/>
</dbReference>
<dbReference type="NCBIfam" id="TIGR01764">
    <property type="entry name" value="excise"/>
    <property type="match status" value="1"/>
</dbReference>
<dbReference type="InterPro" id="IPR010093">
    <property type="entry name" value="SinI_DNA-bd"/>
</dbReference>
<feature type="domain" description="Helix-turn-helix" evidence="1">
    <location>
        <begin position="19"/>
        <end position="64"/>
    </location>
</feature>
<dbReference type="GO" id="GO:0003677">
    <property type="term" value="F:DNA binding"/>
    <property type="evidence" value="ECO:0007669"/>
    <property type="project" value="InterPro"/>
</dbReference>
<evidence type="ECO:0000259" key="1">
    <source>
        <dbReference type="Pfam" id="PF12728"/>
    </source>
</evidence>
<proteinExistence type="predicted"/>
<organism evidence="2 3">
    <name type="scientific">Sporobacter termitidis DSM 10068</name>
    <dbReference type="NCBI Taxonomy" id="1123282"/>
    <lineage>
        <taxon>Bacteria</taxon>
        <taxon>Bacillati</taxon>
        <taxon>Bacillota</taxon>
        <taxon>Clostridia</taxon>
        <taxon>Eubacteriales</taxon>
        <taxon>Oscillospiraceae</taxon>
        <taxon>Sporobacter</taxon>
    </lineage>
</organism>
<evidence type="ECO:0000313" key="2">
    <source>
        <dbReference type="EMBL" id="SHH57058.1"/>
    </source>
</evidence>
<protein>
    <submittedName>
        <fullName evidence="2">DNA binding domain-containing protein, excisionase family</fullName>
    </submittedName>
</protein>
<reference evidence="2 3" key="1">
    <citation type="submission" date="2016-11" db="EMBL/GenBank/DDBJ databases">
        <authorList>
            <person name="Jaros S."/>
            <person name="Januszkiewicz K."/>
            <person name="Wedrychowicz H."/>
        </authorList>
    </citation>
    <scope>NUCLEOTIDE SEQUENCE [LARGE SCALE GENOMIC DNA]</scope>
    <source>
        <strain evidence="2 3">DSM 10068</strain>
    </source>
</reference>
<dbReference type="RefSeq" id="WP_084726164.1">
    <property type="nucleotide sequence ID" value="NZ_FQXV01000001.1"/>
</dbReference>
<dbReference type="OrthoDB" id="1655135at2"/>
<dbReference type="AlphaFoldDB" id="A0A1M5U257"/>
<dbReference type="Proteomes" id="UP000183995">
    <property type="component" value="Unassembled WGS sequence"/>
</dbReference>
<dbReference type="EMBL" id="FQXV01000001">
    <property type="protein sequence ID" value="SHH57058.1"/>
    <property type="molecule type" value="Genomic_DNA"/>
</dbReference>
<dbReference type="InterPro" id="IPR041657">
    <property type="entry name" value="HTH_17"/>
</dbReference>
<name>A0A1M5U257_9FIRM</name>
<accession>A0A1M5U257</accession>